<dbReference type="AlphaFoldDB" id="A0A199XRJ6"/>
<evidence type="ECO:0000313" key="2">
    <source>
        <dbReference type="EMBL" id="OAZ04042.1"/>
    </source>
</evidence>
<comment type="caution">
    <text evidence="2">The sequence shown here is derived from an EMBL/GenBank/DDBJ whole genome shotgun (WGS) entry which is preliminary data.</text>
</comment>
<evidence type="ECO:0000256" key="1">
    <source>
        <dbReference type="SAM" id="Phobius"/>
    </source>
</evidence>
<dbReference type="EMBL" id="JMTM01000046">
    <property type="protein sequence ID" value="OAZ04042.1"/>
    <property type="molecule type" value="Genomic_DNA"/>
</dbReference>
<keyword evidence="1" id="KW-0472">Membrane</keyword>
<dbReference type="Proteomes" id="UP000093807">
    <property type="component" value="Unassembled WGS sequence"/>
</dbReference>
<dbReference type="PATRIC" id="fig|29536.5.peg.1816"/>
<name>A0A199XRJ6_9FLAO</name>
<sequence>MKYLKFTSYAYLAFALFFVYDGITKWNEPTQGPWLSFGIAAVAVFMFFFRAKYSKRFEDRNSNQ</sequence>
<proteinExistence type="predicted"/>
<protein>
    <submittedName>
        <fullName evidence="2">Uncharacterized protein</fullName>
    </submittedName>
</protein>
<feature type="transmembrane region" description="Helical" evidence="1">
    <location>
        <begin position="9"/>
        <end position="26"/>
    </location>
</feature>
<gene>
    <name evidence="2" type="ORF">FLB_17340</name>
</gene>
<keyword evidence="3" id="KW-1185">Reference proteome</keyword>
<keyword evidence="1" id="KW-1133">Transmembrane helix</keyword>
<reference evidence="2 3" key="1">
    <citation type="submission" date="2016-06" db="EMBL/GenBank/DDBJ databases">
        <title>Draft genome sequence of Flavobacterium succinicans strain DD5b.</title>
        <authorList>
            <person name="Poehlein A."/>
            <person name="Daniel R."/>
            <person name="Simeonova D.D."/>
        </authorList>
    </citation>
    <scope>NUCLEOTIDE SEQUENCE [LARGE SCALE GENOMIC DNA]</scope>
    <source>
        <strain evidence="2 3">DD5b</strain>
    </source>
</reference>
<dbReference type="RefSeq" id="WP_064715531.1">
    <property type="nucleotide sequence ID" value="NZ_JMTM01000046.1"/>
</dbReference>
<evidence type="ECO:0000313" key="3">
    <source>
        <dbReference type="Proteomes" id="UP000093807"/>
    </source>
</evidence>
<feature type="transmembrane region" description="Helical" evidence="1">
    <location>
        <begin position="32"/>
        <end position="51"/>
    </location>
</feature>
<keyword evidence="1" id="KW-0812">Transmembrane</keyword>
<organism evidence="2 3">
    <name type="scientific">Flavobacterium succinicans</name>
    <dbReference type="NCBI Taxonomy" id="29536"/>
    <lineage>
        <taxon>Bacteria</taxon>
        <taxon>Pseudomonadati</taxon>
        <taxon>Bacteroidota</taxon>
        <taxon>Flavobacteriia</taxon>
        <taxon>Flavobacteriales</taxon>
        <taxon>Flavobacteriaceae</taxon>
        <taxon>Flavobacterium</taxon>
    </lineage>
</organism>
<dbReference type="OrthoDB" id="1151040at2"/>
<accession>A0A199XRJ6</accession>